<protein>
    <submittedName>
        <fullName evidence="2">Uncharacterized protein</fullName>
    </submittedName>
</protein>
<gene>
    <name evidence="2" type="ORF">GCM10007425_28840</name>
</gene>
<evidence type="ECO:0000313" key="2">
    <source>
        <dbReference type="EMBL" id="GGG32427.1"/>
    </source>
</evidence>
<name>A0A917GAB0_9BACI</name>
<reference evidence="2" key="2">
    <citation type="submission" date="2020-09" db="EMBL/GenBank/DDBJ databases">
        <authorList>
            <person name="Sun Q."/>
            <person name="Zhou Y."/>
        </authorList>
    </citation>
    <scope>NUCLEOTIDE SEQUENCE</scope>
    <source>
        <strain evidence="2">CGMCC 1.15760</strain>
    </source>
</reference>
<keyword evidence="1" id="KW-0472">Membrane</keyword>
<comment type="caution">
    <text evidence="2">The sequence shown here is derived from an EMBL/GenBank/DDBJ whole genome shotgun (WGS) entry which is preliminary data.</text>
</comment>
<accession>A0A917GAB0</accession>
<dbReference type="EMBL" id="BMJT01000013">
    <property type="protein sequence ID" value="GGG32427.1"/>
    <property type="molecule type" value="Genomic_DNA"/>
</dbReference>
<reference evidence="2" key="1">
    <citation type="journal article" date="2014" name="Int. J. Syst. Evol. Microbiol.">
        <title>Complete genome sequence of Corynebacterium casei LMG S-19264T (=DSM 44701T), isolated from a smear-ripened cheese.</title>
        <authorList>
            <consortium name="US DOE Joint Genome Institute (JGI-PGF)"/>
            <person name="Walter F."/>
            <person name="Albersmeier A."/>
            <person name="Kalinowski J."/>
            <person name="Ruckert C."/>
        </authorList>
    </citation>
    <scope>NUCLEOTIDE SEQUENCE</scope>
    <source>
        <strain evidence="2">CGMCC 1.15760</strain>
    </source>
</reference>
<dbReference type="Proteomes" id="UP000616608">
    <property type="component" value="Unassembled WGS sequence"/>
</dbReference>
<evidence type="ECO:0000313" key="3">
    <source>
        <dbReference type="Proteomes" id="UP000616608"/>
    </source>
</evidence>
<dbReference type="AlphaFoldDB" id="A0A917GAB0"/>
<keyword evidence="3" id="KW-1185">Reference proteome</keyword>
<keyword evidence="1" id="KW-1133">Transmembrane helix</keyword>
<sequence length="65" mass="7309">MKPTIAFFLTTITLYVFGTLVDSKFFRFHLNFDSAGNFFTEITFLPIIIGALVATIVKNKTKVTS</sequence>
<proteinExistence type="predicted"/>
<keyword evidence="1" id="KW-0812">Transmembrane</keyword>
<evidence type="ECO:0000256" key="1">
    <source>
        <dbReference type="SAM" id="Phobius"/>
    </source>
</evidence>
<organism evidence="2 3">
    <name type="scientific">Lysinibacillus alkalisoli</name>
    <dbReference type="NCBI Taxonomy" id="1911548"/>
    <lineage>
        <taxon>Bacteria</taxon>
        <taxon>Bacillati</taxon>
        <taxon>Bacillota</taxon>
        <taxon>Bacilli</taxon>
        <taxon>Bacillales</taxon>
        <taxon>Bacillaceae</taxon>
        <taxon>Lysinibacillus</taxon>
    </lineage>
</organism>
<feature type="transmembrane region" description="Helical" evidence="1">
    <location>
        <begin position="34"/>
        <end position="57"/>
    </location>
</feature>